<keyword evidence="6" id="KW-1185">Reference proteome</keyword>
<evidence type="ECO:0000256" key="2">
    <source>
        <dbReference type="ARBA" id="ARBA00022630"/>
    </source>
</evidence>
<dbReference type="PANTHER" id="PTHR42973:SF25">
    <property type="entry name" value="PHOSPHOMEVALONATE KINASE"/>
    <property type="match status" value="1"/>
</dbReference>
<dbReference type="Gene3D" id="3.30.465.10">
    <property type="match status" value="1"/>
</dbReference>
<comment type="similarity">
    <text evidence="1">Belongs to the oxygen-dependent FAD-linked oxidoreductase family.</text>
</comment>
<protein>
    <submittedName>
        <fullName evidence="5">Uncharacterized protein</fullName>
    </submittedName>
</protein>
<proteinExistence type="inferred from homology"/>
<dbReference type="EMBL" id="FJUX01000012">
    <property type="protein sequence ID" value="CZS92557.1"/>
    <property type="molecule type" value="Genomic_DNA"/>
</dbReference>
<dbReference type="SUPFAM" id="SSF56176">
    <property type="entry name" value="FAD-binding/transporter-associated domain-like"/>
    <property type="match status" value="1"/>
</dbReference>
<dbReference type="AlphaFoldDB" id="A0A1E1K356"/>
<dbReference type="GO" id="GO:0016491">
    <property type="term" value="F:oxidoreductase activity"/>
    <property type="evidence" value="ECO:0007669"/>
    <property type="project" value="UniProtKB-KW"/>
</dbReference>
<accession>A0A1E1K356</accession>
<organism evidence="5 6">
    <name type="scientific">Rhynchosporium agropyri</name>
    <dbReference type="NCBI Taxonomy" id="914238"/>
    <lineage>
        <taxon>Eukaryota</taxon>
        <taxon>Fungi</taxon>
        <taxon>Dikarya</taxon>
        <taxon>Ascomycota</taxon>
        <taxon>Pezizomycotina</taxon>
        <taxon>Leotiomycetes</taxon>
        <taxon>Helotiales</taxon>
        <taxon>Ploettnerulaceae</taxon>
        <taxon>Rhynchosporium</taxon>
    </lineage>
</organism>
<dbReference type="PANTHER" id="PTHR42973">
    <property type="entry name" value="BINDING OXIDOREDUCTASE, PUTATIVE (AFU_ORTHOLOGUE AFUA_1G17690)-RELATED"/>
    <property type="match status" value="1"/>
</dbReference>
<name>A0A1E1K356_9HELO</name>
<dbReference type="InterPro" id="IPR050416">
    <property type="entry name" value="FAD-linked_Oxidoreductase"/>
</dbReference>
<keyword evidence="3" id="KW-0274">FAD</keyword>
<evidence type="ECO:0000313" key="6">
    <source>
        <dbReference type="Proteomes" id="UP000178912"/>
    </source>
</evidence>
<evidence type="ECO:0000256" key="1">
    <source>
        <dbReference type="ARBA" id="ARBA00005466"/>
    </source>
</evidence>
<dbReference type="InterPro" id="IPR036318">
    <property type="entry name" value="FAD-bd_PCMH-like_sf"/>
</dbReference>
<keyword evidence="4" id="KW-0560">Oxidoreductase</keyword>
<reference evidence="6" key="1">
    <citation type="submission" date="2016-03" db="EMBL/GenBank/DDBJ databases">
        <authorList>
            <person name="Guldener U."/>
        </authorList>
    </citation>
    <scope>NUCLEOTIDE SEQUENCE [LARGE SCALE GENOMIC DNA]</scope>
    <source>
        <strain evidence="6">04CH-RAC-A.6.1</strain>
    </source>
</reference>
<sequence length="144" mass="15563">MPLGARPSLQGGIGHLARLHGLASDSIIGAVVVSVESSHVLYVGHIPKQHWPVGAVRPEDHKDLLWAIKGAGTNFGIVISVTFKGYQAPNYHFSYSCFSRSIPAREANGRVAMRMINLHETGGAQTSLWLNAGATYFATIRSRL</sequence>
<dbReference type="InterPro" id="IPR016169">
    <property type="entry name" value="FAD-bd_PCMH_sub2"/>
</dbReference>
<evidence type="ECO:0000256" key="3">
    <source>
        <dbReference type="ARBA" id="ARBA00022827"/>
    </source>
</evidence>
<evidence type="ECO:0000313" key="5">
    <source>
        <dbReference type="EMBL" id="CZS92557.1"/>
    </source>
</evidence>
<gene>
    <name evidence="5" type="ORF">RAG0_03173</name>
</gene>
<evidence type="ECO:0000256" key="4">
    <source>
        <dbReference type="ARBA" id="ARBA00023002"/>
    </source>
</evidence>
<dbReference type="Proteomes" id="UP000178912">
    <property type="component" value="Unassembled WGS sequence"/>
</dbReference>
<dbReference type="GO" id="GO:0050660">
    <property type="term" value="F:flavin adenine dinucleotide binding"/>
    <property type="evidence" value="ECO:0007669"/>
    <property type="project" value="InterPro"/>
</dbReference>
<keyword evidence="2" id="KW-0285">Flavoprotein</keyword>
<dbReference type="OrthoDB" id="415825at2759"/>